<dbReference type="InterPro" id="IPR003675">
    <property type="entry name" value="Rce1/LyrA-like_dom"/>
</dbReference>
<keyword evidence="3" id="KW-0482">Metalloprotease</keyword>
<name>A0A975PEZ4_9MICC</name>
<dbReference type="Pfam" id="PF02517">
    <property type="entry name" value="Rce1-like"/>
    <property type="match status" value="1"/>
</dbReference>
<dbReference type="GO" id="GO:0008237">
    <property type="term" value="F:metallopeptidase activity"/>
    <property type="evidence" value="ECO:0007669"/>
    <property type="project" value="UniProtKB-KW"/>
</dbReference>
<feature type="transmembrane region" description="Helical" evidence="1">
    <location>
        <begin position="35"/>
        <end position="60"/>
    </location>
</feature>
<feature type="transmembrane region" description="Helical" evidence="1">
    <location>
        <begin position="128"/>
        <end position="145"/>
    </location>
</feature>
<feature type="domain" description="CAAX prenyl protease 2/Lysostaphin resistance protein A-like" evidence="2">
    <location>
        <begin position="167"/>
        <end position="256"/>
    </location>
</feature>
<gene>
    <name evidence="3" type="ORF">KG104_15765</name>
</gene>
<feature type="transmembrane region" description="Helical" evidence="1">
    <location>
        <begin position="80"/>
        <end position="101"/>
    </location>
</feature>
<evidence type="ECO:0000259" key="2">
    <source>
        <dbReference type="Pfam" id="PF02517"/>
    </source>
</evidence>
<dbReference type="GO" id="GO:0080120">
    <property type="term" value="P:CAAX-box protein maturation"/>
    <property type="evidence" value="ECO:0007669"/>
    <property type="project" value="UniProtKB-ARBA"/>
</dbReference>
<evidence type="ECO:0000313" key="4">
    <source>
        <dbReference type="Proteomes" id="UP000680588"/>
    </source>
</evidence>
<keyword evidence="4" id="KW-1185">Reference proteome</keyword>
<sequence>MTFSADHPAAAPAYPFHRLPRSLPGYRWWHPLTTVLVMVVLFFVLSMLSMGITAVVGIFVPEVSAMVDRALSAQSDLGDPVQLAFLLGTVCLLWPAAALGVRWGGRRSAGTLSSVTGRLRWRLFPKPLVLAAGLFAALNALSLLVPESLRGSGGVPDGRPNPGDVWLLLLVVLALVPVQATAEEYVFRGLLMQGIGSWLRHPAFAILLPVPLFVLGHGYGPAGQIDVAAFAVAAGWITWRTGGLEAAIALHVINNLGAFGLGAAGFGDLNATDLPWAALPFSLAFLLAYSLIVIRWFPAPVPSRAAERYLASA</sequence>
<protein>
    <submittedName>
        <fullName evidence="3">CPBP family intramembrane metalloprotease</fullName>
    </submittedName>
</protein>
<proteinExistence type="predicted"/>
<feature type="transmembrane region" description="Helical" evidence="1">
    <location>
        <begin position="278"/>
        <end position="298"/>
    </location>
</feature>
<dbReference type="GO" id="GO:0004175">
    <property type="term" value="F:endopeptidase activity"/>
    <property type="evidence" value="ECO:0007669"/>
    <property type="project" value="UniProtKB-ARBA"/>
</dbReference>
<keyword evidence="1" id="KW-0472">Membrane</keyword>
<dbReference type="Proteomes" id="UP000680588">
    <property type="component" value="Chromosome"/>
</dbReference>
<accession>A0A975PEZ4</accession>
<evidence type="ECO:0000256" key="1">
    <source>
        <dbReference type="SAM" id="Phobius"/>
    </source>
</evidence>
<organism evidence="3 4">
    <name type="scientific">Arthrobacter sunyaminii</name>
    <dbReference type="NCBI Taxonomy" id="2816859"/>
    <lineage>
        <taxon>Bacteria</taxon>
        <taxon>Bacillati</taxon>
        <taxon>Actinomycetota</taxon>
        <taxon>Actinomycetes</taxon>
        <taxon>Micrococcales</taxon>
        <taxon>Micrococcaceae</taxon>
        <taxon>Arthrobacter</taxon>
    </lineage>
</organism>
<keyword evidence="1" id="KW-1133">Transmembrane helix</keyword>
<dbReference type="RefSeq" id="WP_207347744.1">
    <property type="nucleotide sequence ID" value="NZ_CP076456.1"/>
</dbReference>
<keyword evidence="1" id="KW-0812">Transmembrane</keyword>
<evidence type="ECO:0000313" key="3">
    <source>
        <dbReference type="EMBL" id="QWQ35889.1"/>
    </source>
</evidence>
<reference evidence="3" key="1">
    <citation type="submission" date="2021-06" db="EMBL/GenBank/DDBJ databases">
        <title>Novel species in genus Arthrobacter.</title>
        <authorList>
            <person name="Zhang G."/>
        </authorList>
    </citation>
    <scope>NUCLEOTIDE SEQUENCE</scope>
    <source>
        <strain evidence="3">Zg-ZUI122</strain>
    </source>
</reference>
<dbReference type="KEGG" id="asun:KG104_15765"/>
<feature type="transmembrane region" description="Helical" evidence="1">
    <location>
        <begin position="165"/>
        <end position="186"/>
    </location>
</feature>
<keyword evidence="3" id="KW-0378">Hydrolase</keyword>
<feature type="transmembrane region" description="Helical" evidence="1">
    <location>
        <begin position="198"/>
        <end position="216"/>
    </location>
</feature>
<feature type="transmembrane region" description="Helical" evidence="1">
    <location>
        <begin position="246"/>
        <end position="266"/>
    </location>
</feature>
<dbReference type="EMBL" id="CP076456">
    <property type="protein sequence ID" value="QWQ35889.1"/>
    <property type="molecule type" value="Genomic_DNA"/>
</dbReference>
<keyword evidence="3" id="KW-0645">Protease</keyword>
<dbReference type="AlphaFoldDB" id="A0A975PEZ4"/>
<feature type="transmembrane region" description="Helical" evidence="1">
    <location>
        <begin position="222"/>
        <end position="239"/>
    </location>
</feature>